<dbReference type="AlphaFoldDB" id="A0A024JZE2"/>
<dbReference type="STRING" id="47839.BN973_02992"/>
<dbReference type="Proteomes" id="UP000193710">
    <property type="component" value="Unassembled WGS sequence"/>
</dbReference>
<evidence type="ECO:0000256" key="1">
    <source>
        <dbReference type="ARBA" id="ARBA00005104"/>
    </source>
</evidence>
<evidence type="ECO:0000256" key="4">
    <source>
        <dbReference type="SAM" id="MobiDB-lite"/>
    </source>
</evidence>
<dbReference type="InterPro" id="IPR002734">
    <property type="entry name" value="RibDG_C"/>
</dbReference>
<name>A0A024JZE2_9MYCO</name>
<sequence>MTASEQHRKQADTVHDPPRVRTVSDIAELASFYAEPPDGVRANMIYSADGAAVFGGRAGPLSSRTDQQLLKILRTFADVVLVGAATARAENYGPVQLSETQQAERQRAGKSKPPPIAVISQTGRLPTRLVSDPNQPPLLVTGAQSAALHDRSSDQLCGVLVAGEDTVDVAQAIALLRAHGLSRVLCEGGPTLLDELVDADVVVEICVTLAPKLAACQPVGNRRQPSRLALPAALRLEHALVCNDYLFLKYRR</sequence>
<protein>
    <submittedName>
        <fullName evidence="6">Pyrimidine reductase, riboflavin biosynthesis</fullName>
    </submittedName>
</protein>
<evidence type="ECO:0000256" key="3">
    <source>
        <dbReference type="ARBA" id="ARBA00023002"/>
    </source>
</evidence>
<reference evidence="6" key="2">
    <citation type="submission" date="2014-04" db="EMBL/GenBank/DDBJ databases">
        <authorList>
            <person name="Urmite Genomes U."/>
        </authorList>
    </citation>
    <scope>NUCLEOTIDE SEQUENCE</scope>
    <source>
        <strain evidence="6">DSM 44626</strain>
    </source>
</reference>
<keyword evidence="3" id="KW-0560">Oxidoreductase</keyword>
<comment type="pathway">
    <text evidence="1">Cofactor biosynthesis; riboflavin biosynthesis.</text>
</comment>
<dbReference type="NCBIfam" id="NF010663">
    <property type="entry name" value="PRK14059.1-1"/>
    <property type="match status" value="1"/>
</dbReference>
<reference evidence="7 8" key="3">
    <citation type="submission" date="2016-01" db="EMBL/GenBank/DDBJ databases">
        <title>The new phylogeny of the genus Mycobacterium.</title>
        <authorList>
            <person name="Tarcisio F."/>
            <person name="Conor M."/>
            <person name="Antonella G."/>
            <person name="Elisabetta G."/>
            <person name="Giulia F.S."/>
            <person name="Sara T."/>
            <person name="Anna F."/>
            <person name="Clotilde B."/>
            <person name="Roberto B."/>
            <person name="Veronica D.S."/>
            <person name="Fabio R."/>
            <person name="Monica P."/>
            <person name="Olivier J."/>
            <person name="Enrico T."/>
            <person name="Nicola S."/>
        </authorList>
    </citation>
    <scope>NUCLEOTIDE SEQUENCE [LARGE SCALE GENOMIC DNA]</scope>
    <source>
        <strain evidence="7 8">DSM 44626</strain>
    </source>
</reference>
<dbReference type="SUPFAM" id="SSF53597">
    <property type="entry name" value="Dihydrofolate reductase-like"/>
    <property type="match status" value="1"/>
</dbReference>
<dbReference type="HOGENOM" id="CLU_036590_7_2_11"/>
<dbReference type="GO" id="GO:0009231">
    <property type="term" value="P:riboflavin biosynthetic process"/>
    <property type="evidence" value="ECO:0007669"/>
    <property type="project" value="InterPro"/>
</dbReference>
<dbReference type="Proteomes" id="UP000028880">
    <property type="component" value="Unassembled WGS sequence"/>
</dbReference>
<reference evidence="6" key="1">
    <citation type="journal article" date="2014" name="Genome Announc.">
        <title>Draft Genome Sequence of Mycobacterium triplex DSM 44626.</title>
        <authorList>
            <person name="Sassi M."/>
            <person name="Croce O."/>
            <person name="Robert C."/>
            <person name="Raoult D."/>
            <person name="Drancourt M."/>
        </authorList>
    </citation>
    <scope>NUCLEOTIDE SEQUENCE [LARGE SCALE GENOMIC DNA]</scope>
    <source>
        <strain evidence="6">DSM 44626</strain>
    </source>
</reference>
<dbReference type="eggNOG" id="COG1985">
    <property type="taxonomic scope" value="Bacteria"/>
</dbReference>
<dbReference type="PANTHER" id="PTHR38011:SF7">
    <property type="entry name" value="2,5-DIAMINO-6-RIBOSYLAMINO-4(3H)-PYRIMIDINONE 5'-PHOSPHATE REDUCTASE"/>
    <property type="match status" value="1"/>
</dbReference>
<gene>
    <name evidence="7" type="ORF">AWC29_07435</name>
    <name evidence="6" type="ORF">BN973_02992</name>
</gene>
<evidence type="ECO:0000313" key="8">
    <source>
        <dbReference type="Proteomes" id="UP000193710"/>
    </source>
</evidence>
<dbReference type="InterPro" id="IPR050765">
    <property type="entry name" value="Riboflavin_Biosynth_HTPR"/>
</dbReference>
<dbReference type="Gene3D" id="3.40.430.10">
    <property type="entry name" value="Dihydrofolate Reductase, subunit A"/>
    <property type="match status" value="1"/>
</dbReference>
<keyword evidence="2" id="KW-0521">NADP</keyword>
<evidence type="ECO:0000259" key="5">
    <source>
        <dbReference type="Pfam" id="PF01872"/>
    </source>
</evidence>
<evidence type="ECO:0000313" key="6">
    <source>
        <dbReference type="EMBL" id="CDO88623.1"/>
    </source>
</evidence>
<accession>A0A024JZE2</accession>
<dbReference type="Pfam" id="PF01872">
    <property type="entry name" value="RibD_C"/>
    <property type="match status" value="1"/>
</dbReference>
<dbReference type="EMBL" id="HG964446">
    <property type="protein sequence ID" value="CDO88623.1"/>
    <property type="molecule type" value="Genomic_DNA"/>
</dbReference>
<feature type="region of interest" description="Disordered" evidence="4">
    <location>
        <begin position="96"/>
        <end position="117"/>
    </location>
</feature>
<feature type="domain" description="Bacterial bifunctional deaminase-reductase C-terminal" evidence="5">
    <location>
        <begin position="40"/>
        <end position="213"/>
    </location>
</feature>
<dbReference type="GO" id="GO:0008703">
    <property type="term" value="F:5-amino-6-(5-phosphoribosylamino)uracil reductase activity"/>
    <property type="evidence" value="ECO:0007669"/>
    <property type="project" value="InterPro"/>
</dbReference>
<organism evidence="6">
    <name type="scientific">Mycobacterium triplex</name>
    <dbReference type="NCBI Taxonomy" id="47839"/>
    <lineage>
        <taxon>Bacteria</taxon>
        <taxon>Bacillati</taxon>
        <taxon>Actinomycetota</taxon>
        <taxon>Actinomycetes</taxon>
        <taxon>Mycobacteriales</taxon>
        <taxon>Mycobacteriaceae</taxon>
        <taxon>Mycobacterium</taxon>
        <taxon>Mycobacterium simiae complex</taxon>
    </lineage>
</organism>
<keyword evidence="8" id="KW-1185">Reference proteome</keyword>
<dbReference type="PANTHER" id="PTHR38011">
    <property type="entry name" value="DIHYDROFOLATE REDUCTASE FAMILY PROTEIN (AFU_ORTHOLOGUE AFUA_8G06820)"/>
    <property type="match status" value="1"/>
</dbReference>
<evidence type="ECO:0000256" key="2">
    <source>
        <dbReference type="ARBA" id="ARBA00022857"/>
    </source>
</evidence>
<dbReference type="InterPro" id="IPR024072">
    <property type="entry name" value="DHFR-like_dom_sf"/>
</dbReference>
<proteinExistence type="predicted"/>
<dbReference type="EMBL" id="LQPY01000008">
    <property type="protein sequence ID" value="ORX07132.1"/>
    <property type="molecule type" value="Genomic_DNA"/>
</dbReference>
<evidence type="ECO:0000313" key="7">
    <source>
        <dbReference type="EMBL" id="ORX07132.1"/>
    </source>
</evidence>